<accession>A0AAD1M0M8</accession>
<feature type="domain" description="Phage tail tape measure protein" evidence="4">
    <location>
        <begin position="267"/>
        <end position="467"/>
    </location>
</feature>
<dbReference type="PANTHER" id="PTHR37813">
    <property type="entry name" value="FELS-2 PROPHAGE PROTEIN"/>
    <property type="match status" value="1"/>
</dbReference>
<dbReference type="InterPro" id="IPR055681">
    <property type="entry name" value="DUF7257"/>
</dbReference>
<feature type="compositionally biased region" description="Low complexity" evidence="3">
    <location>
        <begin position="1328"/>
        <end position="1340"/>
    </location>
</feature>
<dbReference type="RefSeq" id="WP_161552070.1">
    <property type="nucleotide sequence ID" value="NZ_AP022314.1"/>
</dbReference>
<evidence type="ECO:0000259" key="5">
    <source>
        <dbReference type="Pfam" id="PF23918"/>
    </source>
</evidence>
<evidence type="ECO:0000313" key="6">
    <source>
        <dbReference type="EMBL" id="BBU22164.1"/>
    </source>
</evidence>
<evidence type="ECO:0000313" key="7">
    <source>
        <dbReference type="Proteomes" id="UP000464624"/>
    </source>
</evidence>
<name>A0AAD1M0M8_MYCXE</name>
<feature type="compositionally biased region" description="Basic and acidic residues" evidence="3">
    <location>
        <begin position="71"/>
        <end position="113"/>
    </location>
</feature>
<protein>
    <recommendedName>
        <fullName evidence="8">Phage tail tape measure protein</fullName>
    </recommendedName>
</protein>
<evidence type="ECO:0000256" key="1">
    <source>
        <dbReference type="ARBA" id="ARBA00022612"/>
    </source>
</evidence>
<dbReference type="InterPro" id="IPR010090">
    <property type="entry name" value="Phage_tape_meas"/>
</dbReference>
<gene>
    <name evidence="6" type="ORF">MYXE_19540</name>
</gene>
<dbReference type="PANTHER" id="PTHR37813:SF1">
    <property type="entry name" value="FELS-2 PROPHAGE PROTEIN"/>
    <property type="match status" value="1"/>
</dbReference>
<dbReference type="Pfam" id="PF10145">
    <property type="entry name" value="PhageMin_Tail"/>
    <property type="match status" value="1"/>
</dbReference>
<proteinExistence type="predicted"/>
<evidence type="ECO:0000259" key="4">
    <source>
        <dbReference type="Pfam" id="PF10145"/>
    </source>
</evidence>
<evidence type="ECO:0000256" key="3">
    <source>
        <dbReference type="SAM" id="MobiDB-lite"/>
    </source>
</evidence>
<dbReference type="EMBL" id="AP022314">
    <property type="protein sequence ID" value="BBU22164.1"/>
    <property type="molecule type" value="Genomic_DNA"/>
</dbReference>
<feature type="region of interest" description="Disordered" evidence="3">
    <location>
        <begin position="65"/>
        <end position="113"/>
    </location>
</feature>
<dbReference type="Pfam" id="PF23918">
    <property type="entry name" value="DUF7257"/>
    <property type="match status" value="1"/>
</dbReference>
<feature type="compositionally biased region" description="Low complexity" evidence="3">
    <location>
        <begin position="1356"/>
        <end position="1372"/>
    </location>
</feature>
<feature type="coiled-coil region" evidence="2">
    <location>
        <begin position="1014"/>
        <end position="1074"/>
    </location>
</feature>
<organism evidence="6 7">
    <name type="scientific">Mycobacterium xenopi</name>
    <dbReference type="NCBI Taxonomy" id="1789"/>
    <lineage>
        <taxon>Bacteria</taxon>
        <taxon>Bacillati</taxon>
        <taxon>Actinomycetota</taxon>
        <taxon>Actinomycetes</taxon>
        <taxon>Mycobacteriales</taxon>
        <taxon>Mycobacteriaceae</taxon>
        <taxon>Mycobacterium</taxon>
    </lineage>
</organism>
<feature type="compositionally biased region" description="Polar residues" evidence="3">
    <location>
        <begin position="1314"/>
        <end position="1327"/>
    </location>
</feature>
<feature type="domain" description="DUF7257" evidence="5">
    <location>
        <begin position="1552"/>
        <end position="1792"/>
    </location>
</feature>
<dbReference type="NCBIfam" id="TIGR01760">
    <property type="entry name" value="tape_meas_TP901"/>
    <property type="match status" value="1"/>
</dbReference>
<evidence type="ECO:0000256" key="2">
    <source>
        <dbReference type="SAM" id="Coils"/>
    </source>
</evidence>
<keyword evidence="1" id="KW-1188">Viral release from host cell</keyword>
<evidence type="ECO:0008006" key="8">
    <source>
        <dbReference type="Google" id="ProtNLM"/>
    </source>
</evidence>
<keyword evidence="2" id="KW-0175">Coiled coil</keyword>
<feature type="region of interest" description="Disordered" evidence="3">
    <location>
        <begin position="1311"/>
        <end position="1385"/>
    </location>
</feature>
<dbReference type="Proteomes" id="UP000464624">
    <property type="component" value="Chromosome"/>
</dbReference>
<reference evidence="6 7" key="1">
    <citation type="submission" date="2019-12" db="EMBL/GenBank/DDBJ databases">
        <title>Complete genome sequence of Mycolicibacterium xenopi str. JCM15661T.</title>
        <authorList>
            <person name="Yoshida M."/>
            <person name="Fukano H."/>
            <person name="Asakura T."/>
            <person name="Hoshino Y."/>
        </authorList>
    </citation>
    <scope>NUCLEOTIDE SEQUENCE [LARGE SCALE GENOMIC DNA]</scope>
    <source>
        <strain evidence="6 7">JCM 15661T</strain>
    </source>
</reference>
<sequence>MPITIDVQARPDAASFKRAANEVEATFATAGKKAADAFGKGFSAGSKDIEDAARQYQTAYDKVADASGKAKTAETELQRLRDKAKDQAKEVEAAEKRLSNAREQEGRDSKTALDAERDLATARDRLARTNTQIVRTAEGLARSNREQARAAREATQAYRQLQEAQQRAGRGFESNAKGLISGFASQSSGLVGQLHSIGSAGGKAFIGGAIAAIVAGNFVQAVTDVARTAVGAMKDVFETGLDFDRVANKLQGVTRASAADMDRFRSVAKALGNDLTLPGVSAKDALDAMLELSKGGLGQQDVLKSVRGTLLLSTAAGISPTEAAQSQASVLQAFNLDPSQADRVADLLTAVQQAAPGEIPDFALALQQAGTVAHGFGISIEDTLATLGMFAKAGVVGSDAGTSFKTLLTHLANPSSESQEAIADLGLQLTDTQGNFIGMRNLIQQLGAAGARMRPDQFQADVAQLFGTDAIRGAMIAKDAGLKMFDQVMAEFARGGQAQQMGAAMMQGMPGIVEKVKNSIDSIKLSLSELFSSGGAQSFGNKLVEGLDSISAWIDSHKPEIIGFFTDFARIAVEAFGEVAHEAGIFLRAVGSAMSHLPGRFGEFGRSIRTAGKELVEFGTHTMPTLAHQIDVMGDRASQAARFARDLGDNIKLLPDGKTIVLKDNTAEVRANIDSTQYALENLPDGTVKIIPLTEEATLKAEAWRRQQGDQPATIPLNVNTEAATKQIQQFLAAAPKSIQITAQMAGIPGAPPAPTAPPKNLQDLLMPPAPPRRALGGIFDVYDSVASFADGKLPRHALLQPPVSGAGLVQWAEPSTGGEAFIPLNGGQRSIKIWAETGRLLGVFDEGGIRGWPSEPGTYVVTPDNIMTALQFAQSVSGRAPYGPAAGPTMYDCSGFMSAIYGILTGHGLPDGQRFFTTESDFTKLGFLPGYDPSSPFNIGVHHGGPGGGHMAGTLMGYNVESGGSHGGPLIGAGAAGATDPQFEEHYHLPGSMYGYGTGGAGGYFEPPDPKRVREAEQRVARADQRVAELEQQQRELKADAKESERMRLRDELANARQDAQDARADLAEARQGKYRSGGGGATSSFPGQIGAPIDQDFGLSKGLPGLAENLTKFFANLAFAPVLGALGAVSAAAGNPSGGGLIGIAASQPGSLFAAAGGFGGLLAGLGGPSAMGPAPLGGGGGMTVPGMGVGGLPGPGVPADAGGPAAGPTQIGGVAPAAGPGGGGFGGLGGMPMAAIQTAASGLNMLAPGAGIAAQIGIQEINRAIAYAGQVAGIGVQGLMETFLPTAGSQLAQNNWITRIVGGIAGARPQLPNTAGQSSMPSNKAPQQAQPLPQQNPGDGQPHQGSGNPPGPINITYNNNNATEAAAGPRPDVPPQQHVPRGHAVSAAVRYPANQVTPHGWYQLIKGDHPLVRLRAYDGSIDFDLMGGLSIPDRYSAPEAVHLVDLKGLIPPWRHVDQKGATEDGITQLDALYDPIEVEAKVMCRGRDPKHTRQVVRDLIASIDAKQQSEFSWLTHDLGYWWAPIRWFKGAPPDPLRGAQLDRQELTLRLRADSGFWRSYDDTATFRFAYDSMSDDFDVDHTSTQDLGPDWPQRYSGPGAGYCTSRGGQAVWAESGTDEREVVNGPYAGFDTDTDNQVIEIELGSIPEITFQGGCFNDLWGRMNRNPDGTWAGDGIRARIGLQGFFGWVELARFNNYVKTVLFERLMIIPPIFGEKFSLVCGVEGDPRMFRILRNGLPILSHKETGAGSALGADHRGVGFGMAAGAAEFGNQKSPAWVRRFNAGDNNTVSQSGFLARTNIGDQPMYDDYTLFGPGIFRIYDGPGSDEYVEFGPLLPNQVVFLRTDPRKRGAQVQDLTVVPPTPQQLNSFQQALVKFESFAFANNIPPLLQTINSLFGIKPPQGNMYSLLKGRFSNRAAIPPKSPGNPAKPYFVKVAIDDGNADSKIIASGTPLRRYPI</sequence>
<dbReference type="KEGG" id="mxe:MYXE_19540"/>